<keyword evidence="3" id="KW-0175">Coiled coil</keyword>
<keyword evidence="10" id="KW-1185">Reference proteome</keyword>
<gene>
    <name evidence="9" type="ORF">HHK36_025683</name>
</gene>
<evidence type="ECO:0000256" key="5">
    <source>
        <dbReference type="ARBA" id="ARBA00023163"/>
    </source>
</evidence>
<reference evidence="9 10" key="1">
    <citation type="submission" date="2020-04" db="EMBL/GenBank/DDBJ databases">
        <title>Plant Genome Project.</title>
        <authorList>
            <person name="Zhang R.-G."/>
        </authorList>
    </citation>
    <scope>NUCLEOTIDE SEQUENCE [LARGE SCALE GENOMIC DNA]</scope>
    <source>
        <strain evidence="9">YNK0</strain>
        <tissue evidence="9">Leaf</tissue>
    </source>
</reference>
<evidence type="ECO:0000256" key="4">
    <source>
        <dbReference type="ARBA" id="ARBA00023125"/>
    </source>
</evidence>
<dbReference type="AlphaFoldDB" id="A0A835D396"/>
<dbReference type="PANTHER" id="PTHR31307:SF6">
    <property type="entry name" value="OS01G0718900 PROTEIN"/>
    <property type="match status" value="1"/>
</dbReference>
<comment type="caution">
    <text evidence="9">The sequence shown here is derived from an EMBL/GenBank/DDBJ whole genome shotgun (WGS) entry which is preliminary data.</text>
</comment>
<dbReference type="InterPro" id="IPR044822">
    <property type="entry name" value="Myb_DNA-bind_4"/>
</dbReference>
<evidence type="ECO:0000256" key="3">
    <source>
        <dbReference type="ARBA" id="ARBA00023054"/>
    </source>
</evidence>
<dbReference type="OrthoDB" id="691673at2759"/>
<feature type="domain" description="Myb/SANT-like DNA-binding" evidence="8">
    <location>
        <begin position="213"/>
        <end position="301"/>
    </location>
</feature>
<dbReference type="EMBL" id="JABCRI010000019">
    <property type="protein sequence ID" value="KAF8388998.1"/>
    <property type="molecule type" value="Genomic_DNA"/>
</dbReference>
<dbReference type="GO" id="GO:0005634">
    <property type="term" value="C:nucleus"/>
    <property type="evidence" value="ECO:0007669"/>
    <property type="project" value="UniProtKB-SubCell"/>
</dbReference>
<evidence type="ECO:0000256" key="2">
    <source>
        <dbReference type="ARBA" id="ARBA00023015"/>
    </source>
</evidence>
<dbReference type="FunFam" id="1.10.10.60:FF:000104">
    <property type="entry name" value="trihelix transcription factor ASIL2"/>
    <property type="match status" value="1"/>
</dbReference>
<dbReference type="OMA" id="VYFKRMD"/>
<evidence type="ECO:0000259" key="8">
    <source>
        <dbReference type="Pfam" id="PF13837"/>
    </source>
</evidence>
<evidence type="ECO:0000313" key="10">
    <source>
        <dbReference type="Proteomes" id="UP000655225"/>
    </source>
</evidence>
<feature type="compositionally biased region" description="Acidic residues" evidence="7">
    <location>
        <begin position="114"/>
        <end position="134"/>
    </location>
</feature>
<feature type="compositionally biased region" description="Acidic residues" evidence="7">
    <location>
        <begin position="142"/>
        <end position="156"/>
    </location>
</feature>
<dbReference type="PANTHER" id="PTHR31307">
    <property type="entry name" value="TRIHELIX TRANSCRIPTION FACTOR ASIL2"/>
    <property type="match status" value="1"/>
</dbReference>
<dbReference type="InterPro" id="IPR044823">
    <property type="entry name" value="ASIL1/2-like"/>
</dbReference>
<keyword evidence="2" id="KW-0805">Transcription regulation</keyword>
<sequence>MEPPANNYSILLLELEAIKKACVLAKGNDIDRLNLRVEMSWQIQLLLADIRDQFQDFSEVGVSHSRRETNRAADFLVTEDDARYPANHQQIYGSSHRLKLPARNLQQIGNAYGYEDDDEDEDEDEEEEEEDEENGVQRFVEDAEEDDDEEEDDDDRDDYHRRIEAEEEPERHRKKRKLKNLASSYEFAPRVVTPSVAAATGPKPSFGGRNSPDHWIEDATFVLLDAWGDRFLQLGRKSLRSEEWHEVAEKVSQASKIGRTETQCRNRLDTLKKKYKKEKMKLAETDSTSSKWVYFKKMDMLMTSPPQQPGLSCALDSGEYDFMNPRIYLNRSNGLDGMRESPGNSESSEGDANRLPSKRTIFGEDADEGSSFRLLANSIQKFGEIYEKIENSKRQQMLELEKIRMEFHRDLEFQKRQILDRARVEITKIWQDDDEEIDDSAEYVSSSAVQKQAACSWHGSVWHCVRIKLVLYIKVLVEFALLGKERWGDHVRMYGDRGKH</sequence>
<dbReference type="GO" id="GO:0000976">
    <property type="term" value="F:transcription cis-regulatory region binding"/>
    <property type="evidence" value="ECO:0007669"/>
    <property type="project" value="TreeGrafter"/>
</dbReference>
<keyword evidence="4" id="KW-0238">DNA-binding</keyword>
<comment type="subcellular location">
    <subcellularLocation>
        <location evidence="1">Nucleus</location>
    </subcellularLocation>
</comment>
<organism evidence="9 10">
    <name type="scientific">Tetracentron sinense</name>
    <name type="common">Spur-leaf</name>
    <dbReference type="NCBI Taxonomy" id="13715"/>
    <lineage>
        <taxon>Eukaryota</taxon>
        <taxon>Viridiplantae</taxon>
        <taxon>Streptophyta</taxon>
        <taxon>Embryophyta</taxon>
        <taxon>Tracheophyta</taxon>
        <taxon>Spermatophyta</taxon>
        <taxon>Magnoliopsida</taxon>
        <taxon>Trochodendrales</taxon>
        <taxon>Trochodendraceae</taxon>
        <taxon>Tetracentron</taxon>
    </lineage>
</organism>
<dbReference type="Gene3D" id="1.10.10.60">
    <property type="entry name" value="Homeodomain-like"/>
    <property type="match status" value="1"/>
</dbReference>
<protein>
    <recommendedName>
        <fullName evidence="8">Myb/SANT-like DNA-binding domain-containing protein</fullName>
    </recommendedName>
</protein>
<keyword evidence="6" id="KW-0539">Nucleus</keyword>
<evidence type="ECO:0000313" key="9">
    <source>
        <dbReference type="EMBL" id="KAF8388998.1"/>
    </source>
</evidence>
<accession>A0A835D396</accession>
<keyword evidence="5" id="KW-0804">Transcription</keyword>
<evidence type="ECO:0000256" key="6">
    <source>
        <dbReference type="ARBA" id="ARBA00023242"/>
    </source>
</evidence>
<evidence type="ECO:0000256" key="1">
    <source>
        <dbReference type="ARBA" id="ARBA00004123"/>
    </source>
</evidence>
<evidence type="ECO:0000256" key="7">
    <source>
        <dbReference type="SAM" id="MobiDB-lite"/>
    </source>
</evidence>
<name>A0A835D396_TETSI</name>
<proteinExistence type="predicted"/>
<feature type="region of interest" description="Disordered" evidence="7">
    <location>
        <begin position="113"/>
        <end position="178"/>
    </location>
</feature>
<feature type="region of interest" description="Disordered" evidence="7">
    <location>
        <begin position="333"/>
        <end position="356"/>
    </location>
</feature>
<dbReference type="Pfam" id="PF13837">
    <property type="entry name" value="Myb_DNA-bind_4"/>
    <property type="match status" value="1"/>
</dbReference>
<dbReference type="Proteomes" id="UP000655225">
    <property type="component" value="Unassembled WGS sequence"/>
</dbReference>